<sequence>MSADAPGDRTAGDGPVAVVTGASEGIGRAIARRLAADRYRVAMVARPSAKLDAAAAEAGPSAFAAGCDVTRAADAERAVAAVAAACGRIDALVNCASATRTGAADSFTDDEWVQAFQVKVFGALRMMRAAWPHLAAARGSVVNIGGIGARARRATRSP</sequence>
<dbReference type="Proteomes" id="UP000460272">
    <property type="component" value="Unassembled WGS sequence"/>
</dbReference>
<dbReference type="Pfam" id="PF00106">
    <property type="entry name" value="adh_short"/>
    <property type="match status" value="1"/>
</dbReference>
<comment type="similarity">
    <text evidence="1">Belongs to the short-chain dehydrogenases/reductases (SDR) family.</text>
</comment>
<evidence type="ECO:0000256" key="1">
    <source>
        <dbReference type="ARBA" id="ARBA00006484"/>
    </source>
</evidence>
<protein>
    <submittedName>
        <fullName evidence="3">SDR family oxidoreductase</fullName>
    </submittedName>
</protein>
<keyword evidence="2" id="KW-0560">Oxidoreductase</keyword>
<evidence type="ECO:0000313" key="4">
    <source>
        <dbReference type="Proteomes" id="UP000460272"/>
    </source>
</evidence>
<dbReference type="AlphaFoldDB" id="A0A6P2BTS5"/>
<keyword evidence="4" id="KW-1185">Reference proteome</keyword>
<dbReference type="PANTHER" id="PTHR43669:SF3">
    <property type="entry name" value="ALCOHOL DEHYDROGENASE, PUTATIVE (AFU_ORTHOLOGUE AFUA_3G03445)-RELATED"/>
    <property type="match status" value="1"/>
</dbReference>
<evidence type="ECO:0000313" key="3">
    <source>
        <dbReference type="EMBL" id="TVZ02482.1"/>
    </source>
</evidence>
<dbReference type="PRINTS" id="PR00081">
    <property type="entry name" value="GDHRDH"/>
</dbReference>
<organism evidence="3 4">
    <name type="scientific">Trebonia kvetii</name>
    <dbReference type="NCBI Taxonomy" id="2480626"/>
    <lineage>
        <taxon>Bacteria</taxon>
        <taxon>Bacillati</taxon>
        <taxon>Actinomycetota</taxon>
        <taxon>Actinomycetes</taxon>
        <taxon>Streptosporangiales</taxon>
        <taxon>Treboniaceae</taxon>
        <taxon>Trebonia</taxon>
    </lineage>
</organism>
<dbReference type="Gene3D" id="3.40.50.720">
    <property type="entry name" value="NAD(P)-binding Rossmann-like Domain"/>
    <property type="match status" value="1"/>
</dbReference>
<name>A0A6P2BTS5_9ACTN</name>
<proteinExistence type="inferred from homology"/>
<dbReference type="GO" id="GO:0016491">
    <property type="term" value="F:oxidoreductase activity"/>
    <property type="evidence" value="ECO:0007669"/>
    <property type="project" value="UniProtKB-KW"/>
</dbReference>
<dbReference type="SUPFAM" id="SSF51735">
    <property type="entry name" value="NAD(P)-binding Rossmann-fold domains"/>
    <property type="match status" value="1"/>
</dbReference>
<accession>A0A6P2BTS5</accession>
<comment type="caution">
    <text evidence="3">The sequence shown here is derived from an EMBL/GenBank/DDBJ whole genome shotgun (WGS) entry which is preliminary data.</text>
</comment>
<dbReference type="RefSeq" id="WP_145857533.1">
    <property type="nucleotide sequence ID" value="NZ_RPFW01000005.1"/>
</dbReference>
<dbReference type="InterPro" id="IPR036291">
    <property type="entry name" value="NAD(P)-bd_dom_sf"/>
</dbReference>
<evidence type="ECO:0000256" key="2">
    <source>
        <dbReference type="ARBA" id="ARBA00023002"/>
    </source>
</evidence>
<gene>
    <name evidence="3" type="ORF">EAS64_27200</name>
</gene>
<dbReference type="PANTHER" id="PTHR43669">
    <property type="entry name" value="5-KETO-D-GLUCONATE 5-REDUCTASE"/>
    <property type="match status" value="1"/>
</dbReference>
<dbReference type="InterPro" id="IPR002347">
    <property type="entry name" value="SDR_fam"/>
</dbReference>
<dbReference type="CDD" id="cd05233">
    <property type="entry name" value="SDR_c"/>
    <property type="match status" value="1"/>
</dbReference>
<dbReference type="EMBL" id="RPFW01000005">
    <property type="protein sequence ID" value="TVZ02482.1"/>
    <property type="molecule type" value="Genomic_DNA"/>
</dbReference>
<reference evidence="3 4" key="1">
    <citation type="submission" date="2018-11" db="EMBL/GenBank/DDBJ databases">
        <title>Trebonia kvetii gen.nov., sp.nov., a novel acidophilic actinobacterium, and proposal of the new actinobacterial family Treboniaceae fam. nov.</title>
        <authorList>
            <person name="Rapoport D."/>
            <person name="Sagova-Mareckova M."/>
            <person name="Sedlacek I."/>
            <person name="Provaznik J."/>
            <person name="Kralova S."/>
            <person name="Pavlinic D."/>
            <person name="Benes V."/>
            <person name="Kopecky J."/>
        </authorList>
    </citation>
    <scope>NUCLEOTIDE SEQUENCE [LARGE SCALE GENOMIC DNA]</scope>
    <source>
        <strain evidence="3 4">15Tr583</strain>
    </source>
</reference>